<dbReference type="VEuPathDB" id="FungiDB:TAPDE_001474"/>
<dbReference type="EMBL" id="CAHR02000052">
    <property type="protein sequence ID" value="CCG81659.1"/>
    <property type="molecule type" value="Genomic_DNA"/>
</dbReference>
<evidence type="ECO:0000313" key="4">
    <source>
        <dbReference type="Proteomes" id="UP000013776"/>
    </source>
</evidence>
<feature type="compositionally biased region" description="Polar residues" evidence="1">
    <location>
        <begin position="1"/>
        <end position="13"/>
    </location>
</feature>
<keyword evidence="4" id="KW-1185">Reference proteome</keyword>
<dbReference type="OrthoDB" id="5579731at2759"/>
<feature type="region of interest" description="Disordered" evidence="1">
    <location>
        <begin position="1"/>
        <end position="21"/>
    </location>
</feature>
<dbReference type="Pfam" id="PF05205">
    <property type="entry name" value="COMPASS-Shg1"/>
    <property type="match status" value="1"/>
</dbReference>
<feature type="region of interest" description="Disordered" evidence="1">
    <location>
        <begin position="131"/>
        <end position="173"/>
    </location>
</feature>
<evidence type="ECO:0000313" key="3">
    <source>
        <dbReference type="EMBL" id="CCG81659.1"/>
    </source>
</evidence>
<dbReference type="STRING" id="1097556.R4X830"/>
<proteinExistence type="predicted"/>
<feature type="compositionally biased region" description="Polar residues" evidence="1">
    <location>
        <begin position="138"/>
        <end position="151"/>
    </location>
</feature>
<feature type="domain" description="BOD1/SHG1" evidence="2">
    <location>
        <begin position="32"/>
        <end position="113"/>
    </location>
</feature>
<comment type="caution">
    <text evidence="3">The sequence shown here is derived from an EMBL/GenBank/DDBJ whole genome shotgun (WGS) entry which is preliminary data.</text>
</comment>
<dbReference type="AlphaFoldDB" id="R4X830"/>
<reference evidence="3 4" key="1">
    <citation type="journal article" date="2013" name="MBio">
        <title>Genome sequencing of the plant pathogen Taphrina deformans, the causal agent of peach leaf curl.</title>
        <authorList>
            <person name="Cisse O.H."/>
            <person name="Almeida J.M.G.C.F."/>
            <person name="Fonseca A."/>
            <person name="Kumar A.A."/>
            <person name="Salojaervi J."/>
            <person name="Overmyer K."/>
            <person name="Hauser P.M."/>
            <person name="Pagni M."/>
        </authorList>
    </citation>
    <scope>NUCLEOTIDE SEQUENCE [LARGE SCALE GENOMIC DNA]</scope>
    <source>
        <strain evidence="4">PYCC 5710 / ATCC 11124 / CBS 356.35 / IMI 108563 / JCM 9778 / NBRC 8474</strain>
    </source>
</reference>
<dbReference type="eggNOG" id="ENOG502S313">
    <property type="taxonomic scope" value="Eukaryota"/>
</dbReference>
<sequence>MGDRTSGTRTTNTSEDKERAVSEAAEKAAIIEFKRSGDFDIIRKETLRKWQESSDGLAFHEKLKNIVDKEVERDRTLLARDRGKAATLLGGSVERTQLYPEARLAAAKNIFQTEEFKKRIYDSLKAYYPAPAQEKESQQPQTTATTNGTYQSDKKKTSAHDAAMAFITREQGA</sequence>
<accession>R4X830</accession>
<protein>
    <submittedName>
        <fullName evidence="3">Set1 complex component shg1</fullName>
    </submittedName>
</protein>
<gene>
    <name evidence="3" type="ORF">TAPDE_001474</name>
</gene>
<dbReference type="InterPro" id="IPR055264">
    <property type="entry name" value="BOD1/SHG1_dom"/>
</dbReference>
<organism evidence="3 4">
    <name type="scientific">Taphrina deformans (strain PYCC 5710 / ATCC 11124 / CBS 356.35 / IMI 108563 / JCM 9778 / NBRC 8474)</name>
    <name type="common">Peach leaf curl fungus</name>
    <name type="synonym">Lalaria deformans</name>
    <dbReference type="NCBI Taxonomy" id="1097556"/>
    <lineage>
        <taxon>Eukaryota</taxon>
        <taxon>Fungi</taxon>
        <taxon>Dikarya</taxon>
        <taxon>Ascomycota</taxon>
        <taxon>Taphrinomycotina</taxon>
        <taxon>Taphrinomycetes</taxon>
        <taxon>Taphrinales</taxon>
        <taxon>Taphrinaceae</taxon>
        <taxon>Taphrina</taxon>
    </lineage>
</organism>
<name>R4X830_TAPDE</name>
<evidence type="ECO:0000256" key="1">
    <source>
        <dbReference type="SAM" id="MobiDB-lite"/>
    </source>
</evidence>
<evidence type="ECO:0000259" key="2">
    <source>
        <dbReference type="Pfam" id="PF05205"/>
    </source>
</evidence>
<dbReference type="Proteomes" id="UP000013776">
    <property type="component" value="Unassembled WGS sequence"/>
</dbReference>